<dbReference type="RefSeq" id="WP_130966312.1">
    <property type="nucleotide sequence ID" value="NZ_SIXI01000001.1"/>
</dbReference>
<comment type="caution">
    <text evidence="8">The sequence shown here is derived from an EMBL/GenBank/DDBJ whole genome shotgun (WGS) entry which is preliminary data.</text>
</comment>
<comment type="cofactor">
    <cofactor evidence="2">
        <name>Mg(2+)</name>
        <dbReference type="ChEBI" id="CHEBI:18420"/>
    </cofactor>
</comment>
<keyword evidence="9" id="KW-1185">Reference proteome</keyword>
<dbReference type="Pfam" id="PF00293">
    <property type="entry name" value="NUDIX"/>
    <property type="match status" value="1"/>
</dbReference>
<keyword evidence="3" id="KW-0479">Metal-binding</keyword>
<feature type="domain" description="Nudix hydrolase" evidence="7">
    <location>
        <begin position="57"/>
        <end position="201"/>
    </location>
</feature>
<keyword evidence="6" id="KW-0464">Manganese</keyword>
<sequence length="237" mass="26388">MALSFDPRSIPILPAHEHLPPVSVAQLHPQSLRQRFLAPPVWAPDVHTDRWIQAEQTVPAAVLIPLVWRPHAADQGLAPQVLLTQRTEHLKKHAGQISFPGGRAEPDDASLVATALREAHEEVGLAPERVEVLGSLPTYITGTGFEVTPVVGLIEAEPQEHDSLRLTPDAGEVARVFEVPLHFLMNPAHHQRHAVEHEGRALSYFSMPWRAQPEEPEYFIWGATAAMLRNFYRFLAA</sequence>
<dbReference type="GO" id="GO:0046872">
    <property type="term" value="F:metal ion binding"/>
    <property type="evidence" value="ECO:0007669"/>
    <property type="project" value="UniProtKB-KW"/>
</dbReference>
<keyword evidence="5" id="KW-0460">Magnesium</keyword>
<protein>
    <submittedName>
        <fullName evidence="8">CoA pyrophosphatase</fullName>
    </submittedName>
</protein>
<keyword evidence="4" id="KW-0378">Hydrolase</keyword>
<dbReference type="AlphaFoldDB" id="A0A4Q9H2N7"/>
<dbReference type="PANTHER" id="PTHR12992">
    <property type="entry name" value="NUDIX HYDROLASE"/>
    <property type="match status" value="1"/>
</dbReference>
<evidence type="ECO:0000256" key="4">
    <source>
        <dbReference type="ARBA" id="ARBA00022801"/>
    </source>
</evidence>
<dbReference type="Gene3D" id="3.90.79.10">
    <property type="entry name" value="Nucleoside Triphosphate Pyrophosphohydrolase"/>
    <property type="match status" value="1"/>
</dbReference>
<accession>A0A4Q9H2N7</accession>
<dbReference type="Proteomes" id="UP000292120">
    <property type="component" value="Unassembled WGS sequence"/>
</dbReference>
<evidence type="ECO:0000259" key="7">
    <source>
        <dbReference type="PROSITE" id="PS51462"/>
    </source>
</evidence>
<dbReference type="SUPFAM" id="SSF55811">
    <property type="entry name" value="Nudix"/>
    <property type="match status" value="1"/>
</dbReference>
<dbReference type="OrthoDB" id="9802805at2"/>
<evidence type="ECO:0000256" key="5">
    <source>
        <dbReference type="ARBA" id="ARBA00022842"/>
    </source>
</evidence>
<dbReference type="PROSITE" id="PS51462">
    <property type="entry name" value="NUDIX"/>
    <property type="match status" value="1"/>
</dbReference>
<evidence type="ECO:0000313" key="9">
    <source>
        <dbReference type="Proteomes" id="UP000292120"/>
    </source>
</evidence>
<dbReference type="NCBIfam" id="NF007980">
    <property type="entry name" value="PRK10707.1"/>
    <property type="match status" value="1"/>
</dbReference>
<proteinExistence type="predicted"/>
<name>A0A4Q9H2N7_9BURK</name>
<comment type="cofactor">
    <cofactor evidence="1">
        <name>Mn(2+)</name>
        <dbReference type="ChEBI" id="CHEBI:29035"/>
    </cofactor>
</comment>
<evidence type="ECO:0000256" key="1">
    <source>
        <dbReference type="ARBA" id="ARBA00001936"/>
    </source>
</evidence>
<dbReference type="CDD" id="cd03426">
    <property type="entry name" value="NUDIX_CoAse_Nudt7"/>
    <property type="match status" value="1"/>
</dbReference>
<evidence type="ECO:0000256" key="3">
    <source>
        <dbReference type="ARBA" id="ARBA00022723"/>
    </source>
</evidence>
<dbReference type="InterPro" id="IPR000086">
    <property type="entry name" value="NUDIX_hydrolase_dom"/>
</dbReference>
<organism evidence="8 9">
    <name type="scientific">Aquabacterium lacunae</name>
    <dbReference type="NCBI Taxonomy" id="2528630"/>
    <lineage>
        <taxon>Bacteria</taxon>
        <taxon>Pseudomonadati</taxon>
        <taxon>Pseudomonadota</taxon>
        <taxon>Betaproteobacteria</taxon>
        <taxon>Burkholderiales</taxon>
        <taxon>Aquabacterium</taxon>
    </lineage>
</organism>
<dbReference type="EMBL" id="SIXI01000001">
    <property type="protein sequence ID" value="TBO34362.1"/>
    <property type="molecule type" value="Genomic_DNA"/>
</dbReference>
<evidence type="ECO:0000313" key="8">
    <source>
        <dbReference type="EMBL" id="TBO34362.1"/>
    </source>
</evidence>
<dbReference type="InterPro" id="IPR045121">
    <property type="entry name" value="CoAse"/>
</dbReference>
<dbReference type="PANTHER" id="PTHR12992:SF11">
    <property type="entry name" value="MITOCHONDRIAL COENZYME A DIPHOSPHATASE NUDT8"/>
    <property type="match status" value="1"/>
</dbReference>
<evidence type="ECO:0000256" key="2">
    <source>
        <dbReference type="ARBA" id="ARBA00001946"/>
    </source>
</evidence>
<gene>
    <name evidence="8" type="ORF">EYS42_02775</name>
</gene>
<dbReference type="InterPro" id="IPR015797">
    <property type="entry name" value="NUDIX_hydrolase-like_dom_sf"/>
</dbReference>
<evidence type="ECO:0000256" key="6">
    <source>
        <dbReference type="ARBA" id="ARBA00023211"/>
    </source>
</evidence>
<reference evidence="8 9" key="1">
    <citation type="submission" date="2019-02" db="EMBL/GenBank/DDBJ databases">
        <title>Aquabacterium sp. strain KMB7.</title>
        <authorList>
            <person name="Chen W.-M."/>
        </authorList>
    </citation>
    <scope>NUCLEOTIDE SEQUENCE [LARGE SCALE GENOMIC DNA]</scope>
    <source>
        <strain evidence="8 9">KMB7</strain>
    </source>
</reference>
<dbReference type="GO" id="GO:0010945">
    <property type="term" value="F:coenzyme A diphosphatase activity"/>
    <property type="evidence" value="ECO:0007669"/>
    <property type="project" value="InterPro"/>
</dbReference>